<dbReference type="GO" id="GO:0052913">
    <property type="term" value="F:16S rRNA (guanine(966)-N(2))-methyltransferase activity"/>
    <property type="evidence" value="ECO:0007669"/>
    <property type="project" value="UniProtKB-EC"/>
</dbReference>
<organism evidence="3">
    <name type="scientific">bioreactor metagenome</name>
    <dbReference type="NCBI Taxonomy" id="1076179"/>
    <lineage>
        <taxon>unclassified sequences</taxon>
        <taxon>metagenomes</taxon>
        <taxon>ecological metagenomes</taxon>
    </lineage>
</organism>
<dbReference type="PANTHER" id="PTHR43542">
    <property type="entry name" value="METHYLTRANSFERASE"/>
    <property type="match status" value="1"/>
</dbReference>
<dbReference type="GO" id="GO:0003676">
    <property type="term" value="F:nucleic acid binding"/>
    <property type="evidence" value="ECO:0007669"/>
    <property type="project" value="InterPro"/>
</dbReference>
<dbReference type="Gene3D" id="3.40.50.150">
    <property type="entry name" value="Vaccinia Virus protein VP39"/>
    <property type="match status" value="1"/>
</dbReference>
<dbReference type="NCBIfam" id="TIGR00095">
    <property type="entry name" value="16S rRNA (guanine(966)-N(2))-methyltransferase RsmD"/>
    <property type="match status" value="1"/>
</dbReference>
<dbReference type="CDD" id="cd02440">
    <property type="entry name" value="AdoMet_MTases"/>
    <property type="match status" value="1"/>
</dbReference>
<dbReference type="InterPro" id="IPR004398">
    <property type="entry name" value="RNA_MeTrfase_RsmD"/>
</dbReference>
<dbReference type="SUPFAM" id="SSF53335">
    <property type="entry name" value="S-adenosyl-L-methionine-dependent methyltransferases"/>
    <property type="match status" value="1"/>
</dbReference>
<keyword evidence="1 3" id="KW-0489">Methyltransferase</keyword>
<dbReference type="PIRSF" id="PIRSF004553">
    <property type="entry name" value="CHP00095"/>
    <property type="match status" value="1"/>
</dbReference>
<dbReference type="InterPro" id="IPR002052">
    <property type="entry name" value="DNA_methylase_N6_adenine_CS"/>
</dbReference>
<dbReference type="PROSITE" id="PS00092">
    <property type="entry name" value="N6_MTASE"/>
    <property type="match status" value="1"/>
</dbReference>
<dbReference type="InterPro" id="IPR029063">
    <property type="entry name" value="SAM-dependent_MTases_sf"/>
</dbReference>
<proteinExistence type="predicted"/>
<reference evidence="3" key="1">
    <citation type="submission" date="2019-08" db="EMBL/GenBank/DDBJ databases">
        <authorList>
            <person name="Kucharzyk K."/>
            <person name="Murdoch R.W."/>
            <person name="Higgins S."/>
            <person name="Loffler F."/>
        </authorList>
    </citation>
    <scope>NUCLEOTIDE SEQUENCE</scope>
</reference>
<name>A0A644SWV4_9ZZZZ</name>
<dbReference type="Pfam" id="PF03602">
    <property type="entry name" value="Cons_hypoth95"/>
    <property type="match status" value="1"/>
</dbReference>
<dbReference type="EC" id="2.1.1.171" evidence="3"/>
<sequence>MRITGGAYCGRIIELPESSMEIRPAMDRMRESVFAILGDLTGLSFLDLFSGSGIIALEAASRGAHPVVCVERDRAKFPILLKNVSISRRHIECKAQPVELFLSRNREGFDLVFLDPPFPYAYRLDLLKLLSKKESLLAGGLLLIHFPREDRLPDRVDRLLLQDERRYGRSIVRFYRKDKA</sequence>
<dbReference type="EMBL" id="VSSQ01000008">
    <property type="protein sequence ID" value="MPL59146.1"/>
    <property type="molecule type" value="Genomic_DNA"/>
</dbReference>
<keyword evidence="2 3" id="KW-0808">Transferase</keyword>
<evidence type="ECO:0000313" key="3">
    <source>
        <dbReference type="EMBL" id="MPL59146.1"/>
    </source>
</evidence>
<gene>
    <name evidence="3" type="primary">rsmD_1</name>
    <name evidence="3" type="ORF">SDC9_04694</name>
</gene>
<dbReference type="PANTHER" id="PTHR43542:SF1">
    <property type="entry name" value="METHYLTRANSFERASE"/>
    <property type="match status" value="1"/>
</dbReference>
<protein>
    <submittedName>
        <fullName evidence="3">Ribosomal RNA small subunit methyltransferase D</fullName>
        <ecNumber evidence="3">2.1.1.171</ecNumber>
    </submittedName>
</protein>
<comment type="caution">
    <text evidence="3">The sequence shown here is derived from an EMBL/GenBank/DDBJ whole genome shotgun (WGS) entry which is preliminary data.</text>
</comment>
<evidence type="ECO:0000256" key="1">
    <source>
        <dbReference type="ARBA" id="ARBA00022603"/>
    </source>
</evidence>
<evidence type="ECO:0000256" key="2">
    <source>
        <dbReference type="ARBA" id="ARBA00022679"/>
    </source>
</evidence>
<dbReference type="AlphaFoldDB" id="A0A644SWV4"/>
<accession>A0A644SWV4</accession>